<dbReference type="Proteomes" id="UP000813215">
    <property type="component" value="Unassembled WGS sequence"/>
</dbReference>
<dbReference type="InterPro" id="IPR020806">
    <property type="entry name" value="PKS_PP-bd"/>
</dbReference>
<name>A0A9E3HDW2_9NOST</name>
<feature type="domain" description="Carrier" evidence="7">
    <location>
        <begin position="1715"/>
        <end position="1789"/>
    </location>
</feature>
<dbReference type="SUPFAM" id="SSF52777">
    <property type="entry name" value="CoA-dependent acyltransferases"/>
    <property type="match status" value="4"/>
</dbReference>
<dbReference type="InterPro" id="IPR020845">
    <property type="entry name" value="AMP-binding_CS"/>
</dbReference>
<dbReference type="Pfam" id="PF00668">
    <property type="entry name" value="Condensation"/>
    <property type="match status" value="2"/>
</dbReference>
<dbReference type="FunFam" id="3.40.50.980:FF:000001">
    <property type="entry name" value="Non-ribosomal peptide synthetase"/>
    <property type="match status" value="2"/>
</dbReference>
<dbReference type="GO" id="GO:0043041">
    <property type="term" value="P:amino acid activation for nonribosomal peptide biosynthetic process"/>
    <property type="evidence" value="ECO:0007669"/>
    <property type="project" value="TreeGrafter"/>
</dbReference>
<dbReference type="NCBIfam" id="NF003417">
    <property type="entry name" value="PRK04813.1"/>
    <property type="match status" value="5"/>
</dbReference>
<dbReference type="Gene3D" id="2.30.38.10">
    <property type="entry name" value="Luciferase, Domain 3"/>
    <property type="match status" value="3"/>
</dbReference>
<dbReference type="GO" id="GO:0044550">
    <property type="term" value="P:secondary metabolite biosynthetic process"/>
    <property type="evidence" value="ECO:0007669"/>
    <property type="project" value="UniProtKB-ARBA"/>
</dbReference>
<dbReference type="GO" id="GO:0006631">
    <property type="term" value="P:fatty acid metabolic process"/>
    <property type="evidence" value="ECO:0007669"/>
    <property type="project" value="UniProtKB-KW"/>
</dbReference>
<dbReference type="SUPFAM" id="SSF56801">
    <property type="entry name" value="Acetyl-CoA synthetase-like"/>
    <property type="match status" value="3"/>
</dbReference>
<comment type="caution">
    <text evidence="8">The sequence shown here is derived from an EMBL/GenBank/DDBJ whole genome shotgun (WGS) entry which is preliminary data.</text>
</comment>
<dbReference type="GO" id="GO:0008610">
    <property type="term" value="P:lipid biosynthetic process"/>
    <property type="evidence" value="ECO:0007669"/>
    <property type="project" value="InterPro"/>
</dbReference>
<dbReference type="InterPro" id="IPR023213">
    <property type="entry name" value="CAT-like_dom_sf"/>
</dbReference>
<comment type="similarity">
    <text evidence="2">Belongs to the ATP-dependent AMP-binding enzyme family.</text>
</comment>
<dbReference type="Gene3D" id="1.10.1200.10">
    <property type="entry name" value="ACP-like"/>
    <property type="match status" value="2"/>
</dbReference>
<dbReference type="GO" id="GO:0003824">
    <property type="term" value="F:catalytic activity"/>
    <property type="evidence" value="ECO:0007669"/>
    <property type="project" value="InterPro"/>
</dbReference>
<keyword evidence="3" id="KW-0596">Phosphopantetheine</keyword>
<feature type="domain" description="Carrier" evidence="7">
    <location>
        <begin position="599"/>
        <end position="676"/>
    </location>
</feature>
<dbReference type="InterPro" id="IPR010071">
    <property type="entry name" value="AA_adenyl_dom"/>
</dbReference>
<dbReference type="FunFam" id="2.30.38.10:FF:000001">
    <property type="entry name" value="Non-ribosomal peptide synthetase PvdI"/>
    <property type="match status" value="1"/>
</dbReference>
<dbReference type="InterPro" id="IPR006162">
    <property type="entry name" value="Ppantetheine_attach_site"/>
</dbReference>
<keyword evidence="4" id="KW-0597">Phosphoprotein</keyword>
<evidence type="ECO:0000256" key="2">
    <source>
        <dbReference type="ARBA" id="ARBA00006432"/>
    </source>
</evidence>
<dbReference type="PROSITE" id="PS00455">
    <property type="entry name" value="AMP_BINDING"/>
    <property type="match status" value="2"/>
</dbReference>
<dbReference type="InterPro" id="IPR025110">
    <property type="entry name" value="AMP-bd_C"/>
</dbReference>
<dbReference type="PROSITE" id="PS00012">
    <property type="entry name" value="PHOSPHOPANTETHEINE"/>
    <property type="match status" value="1"/>
</dbReference>
<keyword evidence="6" id="KW-0443">Lipid metabolism</keyword>
<dbReference type="Pfam" id="PF00550">
    <property type="entry name" value="PP-binding"/>
    <property type="match status" value="2"/>
</dbReference>
<dbReference type="GO" id="GO:0005737">
    <property type="term" value="C:cytoplasm"/>
    <property type="evidence" value="ECO:0007669"/>
    <property type="project" value="TreeGrafter"/>
</dbReference>
<protein>
    <submittedName>
        <fullName evidence="8">Amino acid adenylation domain-containing protein</fullName>
    </submittedName>
</protein>
<dbReference type="Pfam" id="PF13193">
    <property type="entry name" value="AMP-binding_C"/>
    <property type="match status" value="1"/>
</dbReference>
<evidence type="ECO:0000256" key="3">
    <source>
        <dbReference type="ARBA" id="ARBA00022450"/>
    </source>
</evidence>
<keyword evidence="5" id="KW-0276">Fatty acid metabolism</keyword>
<dbReference type="InterPro" id="IPR036736">
    <property type="entry name" value="ACP-like_sf"/>
</dbReference>
<evidence type="ECO:0000256" key="5">
    <source>
        <dbReference type="ARBA" id="ARBA00022832"/>
    </source>
</evidence>
<reference evidence="8" key="1">
    <citation type="submission" date="2021-05" db="EMBL/GenBank/DDBJ databases">
        <authorList>
            <person name="Pietrasiak N."/>
            <person name="Ward R."/>
            <person name="Stajich J.E."/>
            <person name="Kurbessoian T."/>
        </authorList>
    </citation>
    <scope>NUCLEOTIDE SEQUENCE</scope>
    <source>
        <strain evidence="8">HA4357-MV3</strain>
    </source>
</reference>
<dbReference type="SUPFAM" id="SSF47336">
    <property type="entry name" value="ACP-like"/>
    <property type="match status" value="2"/>
</dbReference>
<dbReference type="CDD" id="cd17646">
    <property type="entry name" value="A_NRPS_AB3403-like"/>
    <property type="match status" value="1"/>
</dbReference>
<dbReference type="FunFam" id="3.40.50.12780:FF:000013">
    <property type="entry name" value="Long-chain-fatty-acid--AMP ligase FadD32"/>
    <property type="match status" value="1"/>
</dbReference>
<dbReference type="FunFam" id="3.40.50.980:FF:000002">
    <property type="entry name" value="Enterobactin synthetase component F"/>
    <property type="match status" value="1"/>
</dbReference>
<evidence type="ECO:0000313" key="9">
    <source>
        <dbReference type="Proteomes" id="UP000813215"/>
    </source>
</evidence>
<dbReference type="CDD" id="cd19531">
    <property type="entry name" value="LCL_NRPS-like"/>
    <property type="match status" value="1"/>
</dbReference>
<dbReference type="InterPro" id="IPR001242">
    <property type="entry name" value="Condensation_dom"/>
</dbReference>
<proteinExistence type="inferred from homology"/>
<dbReference type="InterPro" id="IPR009081">
    <property type="entry name" value="PP-bd_ACP"/>
</dbReference>
<dbReference type="PROSITE" id="PS50075">
    <property type="entry name" value="CARRIER"/>
    <property type="match status" value="2"/>
</dbReference>
<evidence type="ECO:0000313" key="8">
    <source>
        <dbReference type="EMBL" id="MBW4435392.1"/>
    </source>
</evidence>
<dbReference type="Gene3D" id="3.30.559.10">
    <property type="entry name" value="Chloramphenicol acetyltransferase-like domain"/>
    <property type="match status" value="2"/>
</dbReference>
<dbReference type="InterPro" id="IPR000873">
    <property type="entry name" value="AMP-dep_synth/lig_dom"/>
</dbReference>
<dbReference type="FunFam" id="1.10.1200.10:FF:000005">
    <property type="entry name" value="Nonribosomal peptide synthetase 1"/>
    <property type="match status" value="1"/>
</dbReference>
<sequence>MGNQPLGLPIDFSTFVEILRFQASQQPNQKAYSFLLDGETEEAHLTYQELDCQARTIAARLQNCLVSGERAVLLYPPGLEYIAAFFGCLYAGVVAVPAYPPRLNRPMPRLEGIVADSQATVALTTTKILTQIEHQLPQTPNLQYMQWVTTDNLQSGLENNWQQTQPSSDTLAFLQYTSGSTATPKGVMVSHGNLLHNQRIIQQAMGHSSKTIFVGWLPLFHDMGLIGNMLQPLYLGIPCILMAPVAFLQRPVRWLQAISRYKATTSGGPNFAYDLCVNKITPEQRATLDLSSWEVAFNGAEPIRADTLERFATTFAECGFRRQAFYPCYGMAETTLMVSGGLKTAAPIMQPFQQTALARNQVVPAVGEKMLVSCGQPLEDLQIVIANPDTLTRCTSNEVGEIWVAGGSVAQGYWNQIEQTQQTFQAYLQDTGKGPFLRTGDLGFLHQGELFITGRLKDLIIVRGRNHYPQDIEQTAEQSHPTLQPSSSAAFTVEVADEERLVLAIEVKRTYLKNLDGDEVIRAIRQAVVEEHELQVYAVLLLKTGSIPKTSSGKIQRHACRLGFINNSLDIVCSSILEQSNSIVSLLTRETLLELESEAQQSELVAKLQELVAQVLKIERSHLNYQQPLSTLGIDSLTAIELQNSIETQLGVVLPMADILAGSSIADLARLVQTSPEIVFTPVPEVVTEYPLSFGQQALWFLHQLSPSSPAYNIVNAVRLYGELDIAALQRTFQILVERHPCLRTTFSADQGKATQHIHEQLEVCFQQEDAATWSEEVLKDRLIAEAYRPFNLETGPLLRVQLFARLNNEHILLLAVHHIVADFWSLTVLVDELRIIYQAQKTGQQDTLIPPNRQYTDYVRAEREMLASPTCERLWAYWQKQLSGELPVLNLPTDRPRPPVQTSQGASQLCKLNADLTAKLKALSQANSTTLYTTLLAAFVVLLYRLSGQEDILVGSPTTGRSRADLAALVGYFVNPVVVRSHISGNLTFAAFLKQVRSCVLDAFKHQDYPFARLVEQLQPVRDPSRSPLFQVMFVLQKAHLLNESGLAAFALWETGAKIKLGELELESLALEQRIAQFDLNLIMAEVDETLSASWQYNTDLFDAATIARMAGHFQTLLAGIVADSQQHISLLPLLTELEQQQLLVEWNTTQVDYVSKPCLHQQFEAQVEQIPDAVVVVFETEQLTYAELNRQANQLAHYLQTLGVEPEVLVGICLERSLLMVVSILATLKAGGAYVPLDPSYPQECLAFMVENAQVSVLLTQEKFLAALPEHGAQVVLVDKNHEVWTSESGDNPVSQVTTDNLAYVIYTSGSTGKPKGVMNIHRGICNRLSWMQETYQLTTVDKVLQKTPFSFDVSIWEFFWPLTTGARLVVARPRGHQDSAYLVQIIAQEQITTLHFVPSMLQVFLEEPGLEACQCLRQVMCSGEALPLKLQERFFARLDADLHNLYGPTEAAIDVTFWACERESRKHTVPIGRPIANTQIYLLDNHLQPVPIGVPGELHIGGVGLARGYLHQPELTDIKFIANPFKGSRGAGERGSRGEERLYKTGDLARYLSDGNIEYLGRLDDQVKLRGFRIELGEIEAVLIQHPALQQVVVLIREIEKKEQNRDFTPLVDVENSSTITGLRRLLKGELANSQADFSNQQLVAYCVTRHQPAPTTSELRRFLLEKLPDYMVPAAFVLLDAMPLTPNGKVDRRSLPIPGKVRPELEKAFVAPRTPIEQALAEIWAEVLDIEQVGIHDNFFELGGDSIRSIQVLARATAKGLSFSLAQIFQHQTIESLAQEITFVEPSALGTQKTEPFSLIAPAERRNLPKDVEDAYPLARVQAGVIFHTQSMPDEPMYHDIFLYNLQVHLDIELFQKALQQVVDRHAILRTSFNLTNFSEPLQLVHQQVTAPFHVEDLRDFSPEQQQQALSTWIKAEKRRNFDWSDPPFIRFFIHRLTEQSFYLTFSCHTSILDGWSKACLLTELLHYYDALLKGKSKAIEPAPAITYRDFVALERATLRSPDAQDFWRQKLAGCVTTRIARWVVAHHSKNTPEIGFLDVPISPELSKQLQKLARLAEVPLKNVLLAAHVRVMSLLSGESDILTGLESNGRLEEVDGEKTLGIHLNTVPLRLQLTGGTWLELVQQVFTAERELLPFRRYPYADLHQLVGRQALQPLVESVFNYTNFHVYESLQSLKDLEVLGARGFGETHFTLRSEFNLNHASDCIQLDLECDLTQISHAQLETIGTYFQETLSVMSSQPLARYESQCLLGDRQRQMLLEEWNNTTRKYPQDCCIHQHFEAMAAQNPDAIAIVFADVQTRLMSQGVAGVPPVVATGVASLTYQQLNHQANALAHYLQRLGVTANVPVAICIERSLEMIVGILGILKAGGAYIPLDPAYPKEHLTFILEDAQVPVLLTKTHLVARLPAHKSEVVCLDSHWNTLSQECTYNPIHNNTPENLAYIIYTSGSTGQPKGVLVTHQNLLHSTNARMSYYQEPVSSFLLLPSFAFDSSVACIFWTLCQGGTLVLVQEGSQKDIWQLAKAIAQHQISHWLSVPSLYSALLAHIDPAELISLSTVIVAGETCSSELVERHHQLLPSTSLFNEYGPTEGTVWTTVYDCQNHNITTPVAIGRPIANTQIYLLNSYGQPVPIGVPGELHISGFGIAKGYLNRPELTAQKFIPNPFEKVGEQREVRAEASSARNFGGSRGAGEAGGAGGEFLTPNSSLLTQNSKLPTLRSRLYKTGDLARYLPDGNIEFLGRSDYQVKLRGYRIELTEIEAVLLQHPIIREVVVIVREEDSGSKRLVAYIVPKQIPAPTKGELQSYLRQKLPEYMIPTAFLILDTLPLGVNGKVNRQSLPAPEQTQSENEKMAQILKMLEELSEDEVKAMLSKKKLSIQT</sequence>
<dbReference type="InterPro" id="IPR045851">
    <property type="entry name" value="AMP-bd_C_sf"/>
</dbReference>
<dbReference type="Pfam" id="PF23024">
    <property type="entry name" value="AMP-dom_DIP2-like"/>
    <property type="match status" value="1"/>
</dbReference>
<organism evidence="8 9">
    <name type="scientific">Pelatocladus maniniholoensis HA4357-MV3</name>
    <dbReference type="NCBI Taxonomy" id="1117104"/>
    <lineage>
        <taxon>Bacteria</taxon>
        <taxon>Bacillati</taxon>
        <taxon>Cyanobacteriota</taxon>
        <taxon>Cyanophyceae</taxon>
        <taxon>Nostocales</taxon>
        <taxon>Nostocaceae</taxon>
        <taxon>Pelatocladus</taxon>
    </lineage>
</organism>
<evidence type="ECO:0000256" key="6">
    <source>
        <dbReference type="ARBA" id="ARBA00023098"/>
    </source>
</evidence>
<dbReference type="PANTHER" id="PTHR45527:SF1">
    <property type="entry name" value="FATTY ACID SYNTHASE"/>
    <property type="match status" value="1"/>
</dbReference>
<accession>A0A9E3HDW2</accession>
<dbReference type="CDD" id="cd05931">
    <property type="entry name" value="FAAL"/>
    <property type="match status" value="1"/>
</dbReference>
<dbReference type="FunFam" id="3.40.50.12780:FF:000012">
    <property type="entry name" value="Non-ribosomal peptide synthetase"/>
    <property type="match status" value="1"/>
</dbReference>
<dbReference type="Gene3D" id="3.30.559.30">
    <property type="entry name" value="Nonribosomal peptide synthetase, condensation domain"/>
    <property type="match status" value="2"/>
</dbReference>
<dbReference type="InterPro" id="IPR042099">
    <property type="entry name" value="ANL_N_sf"/>
</dbReference>
<dbReference type="EMBL" id="JAHHHW010000166">
    <property type="protein sequence ID" value="MBW4435392.1"/>
    <property type="molecule type" value="Genomic_DNA"/>
</dbReference>
<dbReference type="InterPro" id="IPR040097">
    <property type="entry name" value="FAAL/FAAC"/>
</dbReference>
<dbReference type="Gene3D" id="3.40.50.12780">
    <property type="entry name" value="N-terminal domain of ligase-like"/>
    <property type="match status" value="1"/>
</dbReference>
<dbReference type="CDD" id="cd05930">
    <property type="entry name" value="A_NRPS"/>
    <property type="match status" value="1"/>
</dbReference>
<dbReference type="SMART" id="SM00823">
    <property type="entry name" value="PKS_PP"/>
    <property type="match status" value="2"/>
</dbReference>
<dbReference type="Gene3D" id="3.30.300.30">
    <property type="match status" value="3"/>
</dbReference>
<dbReference type="GO" id="GO:0071766">
    <property type="term" value="P:Actinobacterium-type cell wall biogenesis"/>
    <property type="evidence" value="ECO:0007669"/>
    <property type="project" value="UniProtKB-ARBA"/>
</dbReference>
<comment type="cofactor">
    <cofactor evidence="1">
        <name>pantetheine 4'-phosphate</name>
        <dbReference type="ChEBI" id="CHEBI:47942"/>
    </cofactor>
</comment>
<dbReference type="PANTHER" id="PTHR45527">
    <property type="entry name" value="NONRIBOSOMAL PEPTIDE SYNTHETASE"/>
    <property type="match status" value="1"/>
</dbReference>
<dbReference type="GO" id="GO:0031177">
    <property type="term" value="F:phosphopantetheine binding"/>
    <property type="evidence" value="ECO:0007669"/>
    <property type="project" value="InterPro"/>
</dbReference>
<dbReference type="FunFam" id="3.30.300.30:FF:000010">
    <property type="entry name" value="Enterobactin synthetase component F"/>
    <property type="match status" value="1"/>
</dbReference>
<evidence type="ECO:0000259" key="7">
    <source>
        <dbReference type="PROSITE" id="PS50075"/>
    </source>
</evidence>
<evidence type="ECO:0000256" key="4">
    <source>
        <dbReference type="ARBA" id="ARBA00022553"/>
    </source>
</evidence>
<reference evidence="8" key="2">
    <citation type="journal article" date="2022" name="Microbiol. Resour. Announc.">
        <title>Metagenome Sequencing to Explore Phylogenomics of Terrestrial Cyanobacteria.</title>
        <authorList>
            <person name="Ward R.D."/>
            <person name="Stajich J.E."/>
            <person name="Johansen J.R."/>
            <person name="Huntemann M."/>
            <person name="Clum A."/>
            <person name="Foster B."/>
            <person name="Foster B."/>
            <person name="Roux S."/>
            <person name="Palaniappan K."/>
            <person name="Varghese N."/>
            <person name="Mukherjee S."/>
            <person name="Reddy T.B.K."/>
            <person name="Daum C."/>
            <person name="Copeland A."/>
            <person name="Chen I.A."/>
            <person name="Ivanova N.N."/>
            <person name="Kyrpides N.C."/>
            <person name="Shapiro N."/>
            <person name="Eloe-Fadrosh E.A."/>
            <person name="Pietrasiak N."/>
        </authorList>
    </citation>
    <scope>NUCLEOTIDE SEQUENCE</scope>
    <source>
        <strain evidence="8">HA4357-MV3</strain>
    </source>
</reference>
<dbReference type="Pfam" id="PF00501">
    <property type="entry name" value="AMP-binding"/>
    <property type="match status" value="3"/>
</dbReference>
<dbReference type="Gene3D" id="3.40.50.980">
    <property type="match status" value="4"/>
</dbReference>
<gene>
    <name evidence="8" type="ORF">KME28_27715</name>
</gene>
<dbReference type="FunFam" id="3.30.300.30:FF:000015">
    <property type="entry name" value="Nonribosomal peptide synthase SidD"/>
    <property type="match status" value="1"/>
</dbReference>
<dbReference type="NCBIfam" id="TIGR01733">
    <property type="entry name" value="AA-adenyl-dom"/>
    <property type="match status" value="2"/>
</dbReference>
<evidence type="ECO:0000256" key="1">
    <source>
        <dbReference type="ARBA" id="ARBA00001957"/>
    </source>
</evidence>